<dbReference type="Proteomes" id="UP000321393">
    <property type="component" value="Unassembled WGS sequence"/>
</dbReference>
<dbReference type="GO" id="GO:0008234">
    <property type="term" value="F:cysteine-type peptidase activity"/>
    <property type="evidence" value="ECO:0007669"/>
    <property type="project" value="InterPro"/>
</dbReference>
<accession>A0A5D3DR04</accession>
<proteinExistence type="inferred from homology"/>
<protein>
    <submittedName>
        <fullName evidence="6">Ulp1-like peptidase</fullName>
    </submittedName>
</protein>
<evidence type="ECO:0000256" key="3">
    <source>
        <dbReference type="ARBA" id="ARBA00022801"/>
    </source>
</evidence>
<comment type="similarity">
    <text evidence="1">Belongs to the peptidase C48 family.</text>
</comment>
<keyword evidence="2" id="KW-0645">Protease</keyword>
<dbReference type="SUPFAM" id="SSF54001">
    <property type="entry name" value="Cysteine proteinases"/>
    <property type="match status" value="1"/>
</dbReference>
<evidence type="ECO:0000256" key="2">
    <source>
        <dbReference type="ARBA" id="ARBA00022670"/>
    </source>
</evidence>
<sequence>MDTRRRWGDVNYVIGCINIKEHWLAVAADMRKCKIYVFDSMPNYVDKKLVDQALEMPVRCIDSLTIAIGVDLHLKRFKYGLRPVLRSTTTLSRGRSLDCGIFYSKFIECLLTNADHDCLTVKNMKLFRQQYVLEL</sequence>
<evidence type="ECO:0000313" key="5">
    <source>
        <dbReference type="EMBL" id="KAA0036670.1"/>
    </source>
</evidence>
<feature type="domain" description="Ubiquitin-like protease family profile" evidence="4">
    <location>
        <begin position="1"/>
        <end position="110"/>
    </location>
</feature>
<dbReference type="GO" id="GO:0006508">
    <property type="term" value="P:proteolysis"/>
    <property type="evidence" value="ECO:0007669"/>
    <property type="project" value="UniProtKB-KW"/>
</dbReference>
<evidence type="ECO:0000313" key="8">
    <source>
        <dbReference type="Proteomes" id="UP000321947"/>
    </source>
</evidence>
<evidence type="ECO:0000256" key="1">
    <source>
        <dbReference type="ARBA" id="ARBA00005234"/>
    </source>
</evidence>
<dbReference type="EMBL" id="SSTD01003775">
    <property type="protein sequence ID" value="TYK25710.1"/>
    <property type="molecule type" value="Genomic_DNA"/>
</dbReference>
<dbReference type="InterPro" id="IPR038765">
    <property type="entry name" value="Papain-like_cys_pep_sf"/>
</dbReference>
<dbReference type="InterPro" id="IPR003653">
    <property type="entry name" value="Peptidase_C48_C"/>
</dbReference>
<name>A0A5D3DR04_CUCMM</name>
<dbReference type="Gene3D" id="3.40.395.10">
    <property type="entry name" value="Adenoviral Proteinase, Chain A"/>
    <property type="match status" value="1"/>
</dbReference>
<comment type="caution">
    <text evidence="6">The sequence shown here is derived from an EMBL/GenBank/DDBJ whole genome shotgun (WGS) entry which is preliminary data.</text>
</comment>
<evidence type="ECO:0000259" key="4">
    <source>
        <dbReference type="PROSITE" id="PS50600"/>
    </source>
</evidence>
<dbReference type="PROSITE" id="PS50600">
    <property type="entry name" value="ULP_PROTEASE"/>
    <property type="match status" value="1"/>
</dbReference>
<dbReference type="Proteomes" id="UP000321947">
    <property type="component" value="Unassembled WGS sequence"/>
</dbReference>
<dbReference type="OrthoDB" id="1834277at2759"/>
<dbReference type="AlphaFoldDB" id="A0A5D3DR04"/>
<reference evidence="7 8" key="1">
    <citation type="submission" date="2019-08" db="EMBL/GenBank/DDBJ databases">
        <title>Draft genome sequences of two oriental melons (Cucumis melo L. var makuwa).</title>
        <authorList>
            <person name="Kwon S.-Y."/>
        </authorList>
    </citation>
    <scope>NUCLEOTIDE SEQUENCE [LARGE SCALE GENOMIC DNA]</scope>
    <source>
        <strain evidence="8">cv. Chang Bougi</strain>
        <strain evidence="7">cv. SW 3</strain>
        <tissue evidence="6">Leaf</tissue>
    </source>
</reference>
<organism evidence="6 8">
    <name type="scientific">Cucumis melo var. makuwa</name>
    <name type="common">Oriental melon</name>
    <dbReference type="NCBI Taxonomy" id="1194695"/>
    <lineage>
        <taxon>Eukaryota</taxon>
        <taxon>Viridiplantae</taxon>
        <taxon>Streptophyta</taxon>
        <taxon>Embryophyta</taxon>
        <taxon>Tracheophyta</taxon>
        <taxon>Spermatophyta</taxon>
        <taxon>Magnoliopsida</taxon>
        <taxon>eudicotyledons</taxon>
        <taxon>Gunneridae</taxon>
        <taxon>Pentapetalae</taxon>
        <taxon>rosids</taxon>
        <taxon>fabids</taxon>
        <taxon>Cucurbitales</taxon>
        <taxon>Cucurbitaceae</taxon>
        <taxon>Benincaseae</taxon>
        <taxon>Cucumis</taxon>
    </lineage>
</organism>
<keyword evidence="3" id="KW-0378">Hydrolase</keyword>
<dbReference type="Pfam" id="PF02902">
    <property type="entry name" value="Peptidase_C48"/>
    <property type="match status" value="1"/>
</dbReference>
<gene>
    <name evidence="6" type="ORF">E5676_scaffold2736G00040</name>
    <name evidence="5" type="ORF">E6C27_scaffold510G00080</name>
</gene>
<evidence type="ECO:0000313" key="7">
    <source>
        <dbReference type="Proteomes" id="UP000321393"/>
    </source>
</evidence>
<dbReference type="EMBL" id="SSTE01019309">
    <property type="protein sequence ID" value="KAA0036670.1"/>
    <property type="molecule type" value="Genomic_DNA"/>
</dbReference>
<evidence type="ECO:0000313" key="6">
    <source>
        <dbReference type="EMBL" id="TYK25710.1"/>
    </source>
</evidence>